<comment type="caution">
    <text evidence="2">The sequence shown here is derived from an EMBL/GenBank/DDBJ whole genome shotgun (WGS) entry which is preliminary data.</text>
</comment>
<reference evidence="2 3" key="1">
    <citation type="journal article" date="2019" name="Int. J. Syst. Evol. Microbiol.">
        <title>The Global Catalogue of Microorganisms (GCM) 10K type strain sequencing project: providing services to taxonomists for standard genome sequencing and annotation.</title>
        <authorList>
            <consortium name="The Broad Institute Genomics Platform"/>
            <consortium name="The Broad Institute Genome Sequencing Center for Infectious Disease"/>
            <person name="Wu L."/>
            <person name="Ma J."/>
        </authorList>
    </citation>
    <scope>NUCLEOTIDE SEQUENCE [LARGE SCALE GENOMIC DNA]</scope>
    <source>
        <strain evidence="2 3">DT72</strain>
    </source>
</reference>
<feature type="region of interest" description="Disordered" evidence="1">
    <location>
        <begin position="1"/>
        <end position="34"/>
    </location>
</feature>
<accession>A0ABD5WKX3</accession>
<organism evidence="2 3">
    <name type="scientific">Halorussus caseinilyticus</name>
    <dbReference type="NCBI Taxonomy" id="3034025"/>
    <lineage>
        <taxon>Archaea</taxon>
        <taxon>Methanobacteriati</taxon>
        <taxon>Methanobacteriota</taxon>
        <taxon>Stenosarchaea group</taxon>
        <taxon>Halobacteria</taxon>
        <taxon>Halobacteriales</taxon>
        <taxon>Haladaptataceae</taxon>
        <taxon>Halorussus</taxon>
    </lineage>
</organism>
<protein>
    <submittedName>
        <fullName evidence="2">Uncharacterized protein</fullName>
    </submittedName>
</protein>
<sequence length="103" mass="11284">MKRDARGTAPCVSTPVPGVETPQVGRRSADQPPVARKRTNCRNALGTTNHGVGGRKGPSARATLGRLRGPLFDAPSEARRENIPRSDRERAGAFEDFFQRFLR</sequence>
<evidence type="ECO:0000313" key="3">
    <source>
        <dbReference type="Proteomes" id="UP001596407"/>
    </source>
</evidence>
<evidence type="ECO:0000313" key="2">
    <source>
        <dbReference type="EMBL" id="MFC7080050.1"/>
    </source>
</evidence>
<dbReference type="EMBL" id="JBHSZH010000005">
    <property type="protein sequence ID" value="MFC7080050.1"/>
    <property type="molecule type" value="Genomic_DNA"/>
</dbReference>
<gene>
    <name evidence="2" type="ORF">ACFQJ6_07895</name>
</gene>
<name>A0ABD5WKX3_9EURY</name>
<dbReference type="AlphaFoldDB" id="A0ABD5WKX3"/>
<evidence type="ECO:0000256" key="1">
    <source>
        <dbReference type="SAM" id="MobiDB-lite"/>
    </source>
</evidence>
<proteinExistence type="predicted"/>
<dbReference type="RefSeq" id="WP_382209418.1">
    <property type="nucleotide sequence ID" value="NZ_JBHSZH010000005.1"/>
</dbReference>
<keyword evidence="3" id="KW-1185">Reference proteome</keyword>
<feature type="region of interest" description="Disordered" evidence="1">
    <location>
        <begin position="44"/>
        <end position="63"/>
    </location>
</feature>
<dbReference type="Proteomes" id="UP001596407">
    <property type="component" value="Unassembled WGS sequence"/>
</dbReference>